<evidence type="ECO:0000256" key="14">
    <source>
        <dbReference type="ARBA" id="ARBA00066827"/>
    </source>
</evidence>
<name>A0A1H2V1V1_9BACL</name>
<keyword evidence="7 19" id="KW-0067">ATP-binding</keyword>
<evidence type="ECO:0000256" key="7">
    <source>
        <dbReference type="ARBA" id="ARBA00022840"/>
    </source>
</evidence>
<dbReference type="Pfam" id="PF22025">
    <property type="entry name" value="ThiI_fer"/>
    <property type="match status" value="1"/>
</dbReference>
<evidence type="ECO:0000313" key="22">
    <source>
        <dbReference type="Proteomes" id="UP000182589"/>
    </source>
</evidence>
<comment type="function">
    <text evidence="12 19">Catalyzes the ATP-dependent transfer of a sulfur to tRNA to produce 4-thiouridine in position 8 of tRNAs, which functions as a near-UV photosensor. Also catalyzes the transfer of sulfur to the sulfur carrier protein ThiS, forming ThiS-thiocarboxylate. This is a step in the synthesis of thiazole, in the thiamine biosynthesis pathway. The sulfur is donated as persulfide by IscS.</text>
</comment>
<dbReference type="GO" id="GO:0004810">
    <property type="term" value="F:CCA tRNA nucleotidyltransferase activity"/>
    <property type="evidence" value="ECO:0007669"/>
    <property type="project" value="InterPro"/>
</dbReference>
<evidence type="ECO:0000313" key="21">
    <source>
        <dbReference type="EMBL" id="SDW61884.1"/>
    </source>
</evidence>
<dbReference type="CDD" id="cd11716">
    <property type="entry name" value="THUMP_ThiI"/>
    <property type="match status" value="1"/>
</dbReference>
<dbReference type="GO" id="GO:0005524">
    <property type="term" value="F:ATP binding"/>
    <property type="evidence" value="ECO:0007669"/>
    <property type="project" value="UniProtKB-UniRule"/>
</dbReference>
<evidence type="ECO:0000256" key="15">
    <source>
        <dbReference type="ARBA" id="ARBA00071867"/>
    </source>
</evidence>
<dbReference type="GO" id="GO:0000049">
    <property type="term" value="F:tRNA binding"/>
    <property type="evidence" value="ECO:0007669"/>
    <property type="project" value="UniProtKB-UniRule"/>
</dbReference>
<evidence type="ECO:0000256" key="3">
    <source>
        <dbReference type="ARBA" id="ARBA00022490"/>
    </source>
</evidence>
<comment type="pathway">
    <text evidence="2 19">Cofactor biosynthesis; thiamine diphosphate biosynthesis.</text>
</comment>
<feature type="binding site" evidence="19">
    <location>
        <position position="295"/>
    </location>
    <ligand>
        <name>ATP</name>
        <dbReference type="ChEBI" id="CHEBI:30616"/>
    </ligand>
</feature>
<comment type="subcellular location">
    <subcellularLocation>
        <location evidence="1 19">Cytoplasm</location>
    </subcellularLocation>
</comment>
<evidence type="ECO:0000256" key="8">
    <source>
        <dbReference type="ARBA" id="ARBA00022884"/>
    </source>
</evidence>
<dbReference type="GO" id="GO:0052837">
    <property type="term" value="P:thiazole biosynthetic process"/>
    <property type="evidence" value="ECO:0007669"/>
    <property type="project" value="TreeGrafter"/>
</dbReference>
<comment type="similarity">
    <text evidence="13 19">Belongs to the ThiI family.</text>
</comment>
<dbReference type="InterPro" id="IPR049962">
    <property type="entry name" value="THUMP_ThiI"/>
</dbReference>
<evidence type="ECO:0000256" key="4">
    <source>
        <dbReference type="ARBA" id="ARBA00022555"/>
    </source>
</evidence>
<dbReference type="EMBL" id="FNOJ01000009">
    <property type="protein sequence ID" value="SDW61884.1"/>
    <property type="molecule type" value="Genomic_DNA"/>
</dbReference>
<dbReference type="HAMAP" id="MF_00021">
    <property type="entry name" value="ThiI"/>
    <property type="match status" value="1"/>
</dbReference>
<dbReference type="SUPFAM" id="SSF52402">
    <property type="entry name" value="Adenine nucleotide alpha hydrolases-like"/>
    <property type="match status" value="1"/>
</dbReference>
<comment type="catalytic activity">
    <reaction evidence="10 19">
        <text>[ThiI sulfur-carrier protein]-S-sulfanyl-L-cysteine + a uridine in tRNA + 2 reduced [2Fe-2S]-[ferredoxin] + ATP + H(+) = [ThiI sulfur-carrier protein]-L-cysteine + a 4-thiouridine in tRNA + 2 oxidized [2Fe-2S]-[ferredoxin] + AMP + diphosphate</text>
        <dbReference type="Rhea" id="RHEA:24176"/>
        <dbReference type="Rhea" id="RHEA-COMP:10000"/>
        <dbReference type="Rhea" id="RHEA-COMP:10001"/>
        <dbReference type="Rhea" id="RHEA-COMP:13337"/>
        <dbReference type="Rhea" id="RHEA-COMP:13338"/>
        <dbReference type="Rhea" id="RHEA-COMP:13339"/>
        <dbReference type="Rhea" id="RHEA-COMP:13340"/>
        <dbReference type="ChEBI" id="CHEBI:15378"/>
        <dbReference type="ChEBI" id="CHEBI:29950"/>
        <dbReference type="ChEBI" id="CHEBI:30616"/>
        <dbReference type="ChEBI" id="CHEBI:33019"/>
        <dbReference type="ChEBI" id="CHEBI:33737"/>
        <dbReference type="ChEBI" id="CHEBI:33738"/>
        <dbReference type="ChEBI" id="CHEBI:61963"/>
        <dbReference type="ChEBI" id="CHEBI:65315"/>
        <dbReference type="ChEBI" id="CHEBI:136798"/>
        <dbReference type="ChEBI" id="CHEBI:456215"/>
        <dbReference type="EC" id="2.8.1.4"/>
    </reaction>
</comment>
<sequence>MYNHILIRYGELTTKGANRSDMEQILERNVRQALAAWPQVRVGRIHTRIVVELHGAPVEPALQKLQRVFGISSFSPVAVAPLDMKAICETAIQVVKHELAGKGAFKVEARRGNKQFPLDSPAIAREVGASVLRALPDTRVDVHQPDLVLEVDVRKAQAYVYPRRVPGLGGFPIGMSGRAIALLSGGIDSPVAVWKAMKRGLSLDLVHYHSFPFTSERAQRKVEDLVGILAQWGGRLPLHLISVTEIQAEIRKHCPESLRTVLLRRMMFRIATQLATECRAGALITGDSLGQVASQTLSALNAVDAATTLTVIRPLATEDKLDIIDVAKRIGTYETSVQPFDDCCSLFAPRRPKTNPKLDEVERAEERLDVENLVAAALDSRECKMIGA</sequence>
<feature type="binding site" evidence="19">
    <location>
        <position position="264"/>
    </location>
    <ligand>
        <name>ATP</name>
        <dbReference type="ChEBI" id="CHEBI:30616"/>
    </ligand>
</feature>
<gene>
    <name evidence="19" type="primary">thiI</name>
    <name evidence="21" type="ORF">SAMN04489725_10995</name>
</gene>
<dbReference type="GO" id="GO:0005829">
    <property type="term" value="C:cytosol"/>
    <property type="evidence" value="ECO:0007669"/>
    <property type="project" value="TreeGrafter"/>
</dbReference>
<dbReference type="InterPro" id="IPR020536">
    <property type="entry name" value="ThiI_AANH"/>
</dbReference>
<evidence type="ECO:0000256" key="12">
    <source>
        <dbReference type="ARBA" id="ARBA00058382"/>
    </source>
</evidence>
<dbReference type="Proteomes" id="UP000182589">
    <property type="component" value="Unassembled WGS sequence"/>
</dbReference>
<dbReference type="SUPFAM" id="SSF143437">
    <property type="entry name" value="THUMP domain-like"/>
    <property type="match status" value="1"/>
</dbReference>
<dbReference type="Gene3D" id="3.40.50.620">
    <property type="entry name" value="HUPs"/>
    <property type="match status" value="1"/>
</dbReference>
<dbReference type="EC" id="2.8.1.4" evidence="14 19"/>
<dbReference type="GO" id="GO:0009229">
    <property type="term" value="P:thiamine diphosphate biosynthetic process"/>
    <property type="evidence" value="ECO:0007669"/>
    <property type="project" value="UniProtKB-UniRule"/>
</dbReference>
<evidence type="ECO:0000256" key="2">
    <source>
        <dbReference type="ARBA" id="ARBA00004948"/>
    </source>
</evidence>
<keyword evidence="3 19" id="KW-0963">Cytoplasm</keyword>
<keyword evidence="5 19" id="KW-0808">Transferase</keyword>
<reference evidence="22" key="1">
    <citation type="submission" date="2016-10" db="EMBL/GenBank/DDBJ databases">
        <authorList>
            <person name="Varghese N."/>
        </authorList>
    </citation>
    <scope>NUCLEOTIDE SEQUENCE [LARGE SCALE GENOMIC DNA]</scope>
    <source>
        <strain evidence="22">DSM 12489</strain>
    </source>
</reference>
<comment type="catalytic activity">
    <reaction evidence="11 19">
        <text>[ThiS sulfur-carrier protein]-C-terminal Gly-Gly-AMP + S-sulfanyl-L-cysteinyl-[cysteine desulfurase] + AH2 = [ThiS sulfur-carrier protein]-C-terminal-Gly-aminoethanethioate + L-cysteinyl-[cysteine desulfurase] + A + AMP + 2 H(+)</text>
        <dbReference type="Rhea" id="RHEA:43340"/>
        <dbReference type="Rhea" id="RHEA-COMP:12157"/>
        <dbReference type="Rhea" id="RHEA-COMP:12158"/>
        <dbReference type="Rhea" id="RHEA-COMP:12910"/>
        <dbReference type="Rhea" id="RHEA-COMP:19908"/>
        <dbReference type="ChEBI" id="CHEBI:13193"/>
        <dbReference type="ChEBI" id="CHEBI:15378"/>
        <dbReference type="ChEBI" id="CHEBI:17499"/>
        <dbReference type="ChEBI" id="CHEBI:29950"/>
        <dbReference type="ChEBI" id="CHEBI:61963"/>
        <dbReference type="ChEBI" id="CHEBI:90618"/>
        <dbReference type="ChEBI" id="CHEBI:232372"/>
        <dbReference type="ChEBI" id="CHEBI:456215"/>
    </reaction>
</comment>
<feature type="domain" description="THUMP" evidence="20">
    <location>
        <begin position="59"/>
        <end position="164"/>
    </location>
</feature>
<dbReference type="GO" id="GO:0009228">
    <property type="term" value="P:thiamine biosynthetic process"/>
    <property type="evidence" value="ECO:0007669"/>
    <property type="project" value="UniProtKB-KW"/>
</dbReference>
<dbReference type="RefSeq" id="WP_074693197.1">
    <property type="nucleotide sequence ID" value="NZ_FNOJ01000009.1"/>
</dbReference>
<dbReference type="InterPro" id="IPR054173">
    <property type="entry name" value="ThiI_fer"/>
</dbReference>
<dbReference type="Pfam" id="PF02568">
    <property type="entry name" value="ThiI"/>
    <property type="match status" value="1"/>
</dbReference>
<dbReference type="NCBIfam" id="TIGR00342">
    <property type="entry name" value="tRNA uracil 4-sulfurtransferase ThiI"/>
    <property type="match status" value="1"/>
</dbReference>
<feature type="binding site" evidence="19">
    <location>
        <position position="286"/>
    </location>
    <ligand>
        <name>ATP</name>
        <dbReference type="ChEBI" id="CHEBI:30616"/>
    </ligand>
</feature>
<organism evidence="21 22">
    <name type="scientific">Alicyclobacillus hesperidum</name>
    <dbReference type="NCBI Taxonomy" id="89784"/>
    <lineage>
        <taxon>Bacteria</taxon>
        <taxon>Bacillati</taxon>
        <taxon>Bacillota</taxon>
        <taxon>Bacilli</taxon>
        <taxon>Bacillales</taxon>
        <taxon>Alicyclobacillaceae</taxon>
        <taxon>Alicyclobacillus</taxon>
    </lineage>
</organism>
<dbReference type="FunFam" id="3.40.50.620:FF:000053">
    <property type="entry name" value="Probable tRNA sulfurtransferase"/>
    <property type="match status" value="1"/>
</dbReference>
<evidence type="ECO:0000256" key="1">
    <source>
        <dbReference type="ARBA" id="ARBA00004496"/>
    </source>
</evidence>
<dbReference type="GO" id="GO:0140741">
    <property type="term" value="F:tRNA-uracil-4 sulfurtransferase activity"/>
    <property type="evidence" value="ECO:0007669"/>
    <property type="project" value="UniProtKB-EC"/>
</dbReference>
<evidence type="ECO:0000256" key="11">
    <source>
        <dbReference type="ARBA" id="ARBA00052330"/>
    </source>
</evidence>
<dbReference type="UniPathway" id="UPA00060"/>
<dbReference type="CDD" id="cd01712">
    <property type="entry name" value="PPase_ThiI"/>
    <property type="match status" value="1"/>
</dbReference>
<dbReference type="STRING" id="89784.SAMN04489725_10995"/>
<keyword evidence="4 19" id="KW-0820">tRNA-binding</keyword>
<feature type="binding site" evidence="19">
    <location>
        <begin position="182"/>
        <end position="183"/>
    </location>
    <ligand>
        <name>ATP</name>
        <dbReference type="ChEBI" id="CHEBI:30616"/>
    </ligand>
</feature>
<evidence type="ECO:0000256" key="19">
    <source>
        <dbReference type="HAMAP-Rule" id="MF_00021"/>
    </source>
</evidence>
<dbReference type="SMART" id="SM00981">
    <property type="entry name" value="THUMP"/>
    <property type="match status" value="1"/>
</dbReference>
<dbReference type="AlphaFoldDB" id="A0A1H2V1V1"/>
<dbReference type="Pfam" id="PF02926">
    <property type="entry name" value="THUMP"/>
    <property type="match status" value="1"/>
</dbReference>
<dbReference type="PANTHER" id="PTHR43209:SF1">
    <property type="entry name" value="TRNA SULFURTRANSFERASE"/>
    <property type="match status" value="1"/>
</dbReference>
<dbReference type="Gene3D" id="3.30.2130.30">
    <property type="match status" value="1"/>
</dbReference>
<proteinExistence type="inferred from homology"/>
<accession>A0A1H2V1V1</accession>
<evidence type="ECO:0000256" key="13">
    <source>
        <dbReference type="ARBA" id="ARBA00061472"/>
    </source>
</evidence>
<evidence type="ECO:0000256" key="9">
    <source>
        <dbReference type="ARBA" id="ARBA00022977"/>
    </source>
</evidence>
<keyword evidence="22" id="KW-1185">Reference proteome</keyword>
<dbReference type="InterPro" id="IPR003720">
    <property type="entry name" value="tRNA_STrfase"/>
</dbReference>
<dbReference type="InterPro" id="IPR004114">
    <property type="entry name" value="THUMP_dom"/>
</dbReference>
<protein>
    <recommendedName>
        <fullName evidence="15 19">Probable tRNA sulfurtransferase</fullName>
        <ecNumber evidence="14 19">2.8.1.4</ecNumber>
    </recommendedName>
    <alternativeName>
        <fullName evidence="16 19">Sulfur carrier protein ThiS sulfurtransferase</fullName>
    </alternativeName>
    <alternativeName>
        <fullName evidence="17 19">Thiamine biosynthesis protein ThiI</fullName>
    </alternativeName>
    <alternativeName>
        <fullName evidence="18 19">tRNA 4-thiouridine synthase</fullName>
    </alternativeName>
</protein>
<dbReference type="GO" id="GO:0002937">
    <property type="term" value="P:tRNA 4-thiouridine biosynthesis"/>
    <property type="evidence" value="ECO:0007669"/>
    <property type="project" value="TreeGrafter"/>
</dbReference>
<evidence type="ECO:0000256" key="17">
    <source>
        <dbReference type="ARBA" id="ARBA00077849"/>
    </source>
</evidence>
<evidence type="ECO:0000256" key="6">
    <source>
        <dbReference type="ARBA" id="ARBA00022741"/>
    </source>
</evidence>
<keyword evidence="8 19" id="KW-0694">RNA-binding</keyword>
<keyword evidence="9 19" id="KW-0784">Thiamine biosynthesis</keyword>
<keyword evidence="6 19" id="KW-0547">Nucleotide-binding</keyword>
<evidence type="ECO:0000256" key="5">
    <source>
        <dbReference type="ARBA" id="ARBA00022679"/>
    </source>
</evidence>
<dbReference type="PANTHER" id="PTHR43209">
    <property type="entry name" value="TRNA SULFURTRANSFERASE"/>
    <property type="match status" value="1"/>
</dbReference>
<dbReference type="InterPro" id="IPR014729">
    <property type="entry name" value="Rossmann-like_a/b/a_fold"/>
</dbReference>
<dbReference type="InterPro" id="IPR049961">
    <property type="entry name" value="ThiI_N"/>
</dbReference>
<evidence type="ECO:0000259" key="20">
    <source>
        <dbReference type="PROSITE" id="PS51165"/>
    </source>
</evidence>
<dbReference type="InterPro" id="IPR050102">
    <property type="entry name" value="tRNA_sulfurtransferase_ThiI"/>
</dbReference>
<evidence type="ECO:0000256" key="16">
    <source>
        <dbReference type="ARBA" id="ARBA00075337"/>
    </source>
</evidence>
<feature type="binding site" evidence="19">
    <location>
        <begin position="207"/>
        <end position="208"/>
    </location>
    <ligand>
        <name>ATP</name>
        <dbReference type="ChEBI" id="CHEBI:30616"/>
    </ligand>
</feature>
<dbReference type="PROSITE" id="PS51165">
    <property type="entry name" value="THUMP"/>
    <property type="match status" value="1"/>
</dbReference>
<evidence type="ECO:0000256" key="18">
    <source>
        <dbReference type="ARBA" id="ARBA00080570"/>
    </source>
</evidence>
<evidence type="ECO:0000256" key="10">
    <source>
        <dbReference type="ARBA" id="ARBA00050570"/>
    </source>
</evidence>